<keyword evidence="4 6" id="KW-0472">Membrane</keyword>
<reference evidence="7 8" key="1">
    <citation type="submission" date="2020-07" db="EMBL/GenBank/DDBJ databases">
        <title>Complete genome sequence for Sandaracinobacter sp. M6.</title>
        <authorList>
            <person name="Tang Y."/>
            <person name="Liu Q."/>
            <person name="Guo Z."/>
            <person name="Lei P."/>
            <person name="Huang B."/>
        </authorList>
    </citation>
    <scope>NUCLEOTIDE SEQUENCE [LARGE SCALE GENOMIC DNA]</scope>
    <source>
        <strain evidence="7 8">M6</strain>
    </source>
</reference>
<keyword evidence="8" id="KW-1185">Reference proteome</keyword>
<dbReference type="AlphaFoldDB" id="A0A7G5ILW2"/>
<evidence type="ECO:0000256" key="6">
    <source>
        <dbReference type="SAM" id="Phobius"/>
    </source>
</evidence>
<accession>A0A7G5ILW2</accession>
<dbReference type="RefSeq" id="WP_182298202.1">
    <property type="nucleotide sequence ID" value="NZ_CP059851.1"/>
</dbReference>
<protein>
    <submittedName>
        <fullName evidence="7">Neutral zinc metallopeptidase</fullName>
    </submittedName>
</protein>
<dbReference type="InterPro" id="IPR007343">
    <property type="entry name" value="Uncharacterised_pept_Zn_put"/>
</dbReference>
<feature type="compositionally biased region" description="Gly residues" evidence="5">
    <location>
        <begin position="19"/>
        <end position="30"/>
    </location>
</feature>
<dbReference type="EMBL" id="CP059851">
    <property type="protein sequence ID" value="QMW24354.1"/>
    <property type="molecule type" value="Genomic_DNA"/>
</dbReference>
<evidence type="ECO:0000256" key="1">
    <source>
        <dbReference type="ARBA" id="ARBA00004167"/>
    </source>
</evidence>
<feature type="region of interest" description="Disordered" evidence="5">
    <location>
        <begin position="78"/>
        <end position="98"/>
    </location>
</feature>
<evidence type="ECO:0000313" key="8">
    <source>
        <dbReference type="Proteomes" id="UP000515292"/>
    </source>
</evidence>
<feature type="region of interest" description="Disordered" evidence="5">
    <location>
        <begin position="1"/>
        <end position="30"/>
    </location>
</feature>
<keyword evidence="2 6" id="KW-0812">Transmembrane</keyword>
<evidence type="ECO:0000256" key="3">
    <source>
        <dbReference type="ARBA" id="ARBA00022989"/>
    </source>
</evidence>
<dbReference type="PANTHER" id="PTHR30168">
    <property type="entry name" value="PUTATIVE MEMBRANE PROTEIN YPFJ"/>
    <property type="match status" value="1"/>
</dbReference>
<feature type="transmembrane region" description="Helical" evidence="6">
    <location>
        <begin position="42"/>
        <end position="68"/>
    </location>
</feature>
<evidence type="ECO:0000313" key="7">
    <source>
        <dbReference type="EMBL" id="QMW24354.1"/>
    </source>
</evidence>
<dbReference type="Pfam" id="PF04228">
    <property type="entry name" value="Zn_peptidase"/>
    <property type="match status" value="1"/>
</dbReference>
<evidence type="ECO:0000256" key="5">
    <source>
        <dbReference type="SAM" id="MobiDB-lite"/>
    </source>
</evidence>
<name>A0A7G5ILW2_9SPHN</name>
<comment type="subcellular location">
    <subcellularLocation>
        <location evidence="1">Membrane</location>
        <topology evidence="1">Single-pass membrane protein</topology>
    </subcellularLocation>
</comment>
<gene>
    <name evidence="7" type="ORF">H3309_07850</name>
</gene>
<evidence type="ECO:0000256" key="4">
    <source>
        <dbReference type="ARBA" id="ARBA00023136"/>
    </source>
</evidence>
<dbReference type="PANTHER" id="PTHR30168:SF0">
    <property type="entry name" value="INNER MEMBRANE PROTEIN"/>
    <property type="match status" value="1"/>
</dbReference>
<dbReference type="Proteomes" id="UP000515292">
    <property type="component" value="Chromosome"/>
</dbReference>
<feature type="compositionally biased region" description="Basic and acidic residues" evidence="5">
    <location>
        <begin position="1"/>
        <end position="18"/>
    </location>
</feature>
<keyword evidence="3 6" id="KW-1133">Transmembrane helix</keyword>
<evidence type="ECO:0000256" key="2">
    <source>
        <dbReference type="ARBA" id="ARBA00022692"/>
    </source>
</evidence>
<organism evidence="7 8">
    <name type="scientific">Sandaracinobacteroides saxicola</name>
    <dbReference type="NCBI Taxonomy" id="2759707"/>
    <lineage>
        <taxon>Bacteria</taxon>
        <taxon>Pseudomonadati</taxon>
        <taxon>Pseudomonadota</taxon>
        <taxon>Alphaproteobacteria</taxon>
        <taxon>Sphingomonadales</taxon>
        <taxon>Sphingosinicellaceae</taxon>
        <taxon>Sandaracinobacteroides</taxon>
    </lineage>
</organism>
<dbReference type="GO" id="GO:0016020">
    <property type="term" value="C:membrane"/>
    <property type="evidence" value="ECO:0007669"/>
    <property type="project" value="UniProtKB-SubCell"/>
</dbReference>
<dbReference type="KEGG" id="sand:H3309_07850"/>
<proteinExistence type="predicted"/>
<sequence length="309" mass="32149">MRLDGQRESSNIEDRRGEGGFGLGSGDQQLGGFGGRGGGGGLIGMLLPLILSKFGIGGVVVLGILYLVMGGLGGGGGQGVPSPVQSTPPPGAPAAASLTSGTDRFVAQVLGSTEDTWSTIFQERGQRYPAPKLVLFSGRISSACGSASSATGPFYCPGDRKVYLDTSFFDELGQRFGAPGDFAAAYVIAHEVGHHIQTVLGINEQVRKAQARASETAGNALQVKMELQADCLAGVWASRNRSLLDEGDFAEGVRAAEAIGDDTLQRQATGTVRPDSFTHGSSEQRVAWLTRGFQSGNMDSCDTFSAARL</sequence>